<feature type="transmembrane region" description="Helical" evidence="1">
    <location>
        <begin position="15"/>
        <end position="36"/>
    </location>
</feature>
<evidence type="ECO:0000256" key="1">
    <source>
        <dbReference type="SAM" id="Phobius"/>
    </source>
</evidence>
<keyword evidence="1" id="KW-1133">Transmembrane helix</keyword>
<gene>
    <name evidence="2" type="ORF">G314FT_04740</name>
</gene>
<keyword evidence="1" id="KW-0812">Transmembrane</keyword>
<keyword evidence="1" id="KW-0472">Membrane</keyword>
<proteinExistence type="predicted"/>
<dbReference type="Proteomes" id="UP001058273">
    <property type="component" value="Chromosome"/>
</dbReference>
<protein>
    <submittedName>
        <fullName evidence="2">Uncharacterized protein</fullName>
    </submittedName>
</protein>
<dbReference type="EMBL" id="CP102451">
    <property type="protein sequence ID" value="UUV98358.1"/>
    <property type="molecule type" value="Genomic_DNA"/>
</dbReference>
<dbReference type="RefSeq" id="WP_257701919.1">
    <property type="nucleotide sequence ID" value="NZ_CP102451.1"/>
</dbReference>
<evidence type="ECO:0000313" key="3">
    <source>
        <dbReference type="Proteomes" id="UP001058273"/>
    </source>
</evidence>
<reference evidence="2" key="1">
    <citation type="submission" date="2022-08" db="EMBL/GenBank/DDBJ databases">
        <title>Genome sequence of Vagococcus luciliae DSM 112651.</title>
        <authorList>
            <person name="Juan G."/>
            <person name="Anja P."/>
            <person name="Rolf D."/>
            <person name="Kampfer P."/>
            <person name="Vilcinskas A."/>
        </authorList>
    </citation>
    <scope>NUCLEOTIDE SEQUENCE</scope>
    <source>
        <strain evidence="2">G314FT</strain>
    </source>
</reference>
<reference evidence="2" key="2">
    <citation type="submission" date="2022-08" db="EMBL/GenBank/DDBJ databases">
        <authorList>
            <person name="Poehlein A."/>
            <person name="Guzman J."/>
            <person name="Daniel R."/>
            <person name="Vilcinskas A."/>
        </authorList>
    </citation>
    <scope>NUCLEOTIDE SEQUENCE</scope>
    <source>
        <strain evidence="2">G314FT</strain>
    </source>
</reference>
<evidence type="ECO:0000313" key="2">
    <source>
        <dbReference type="EMBL" id="UUV98358.1"/>
    </source>
</evidence>
<sequence length="131" mass="14891">MEAQRNKQPKKPKKLVNKVVVIIIIVVVLVLGVWYFSRPQSNAKVSNKETQVSSTVSNNTKQLQVALDAMKTLFVNGDHTKYRTDITDKEFSHVSDKIKKLDNSDVKTDLENKLEEIKKSQNQEMSSTNSN</sequence>
<organism evidence="2 3">
    <name type="scientific">Vagococcus luciliae</name>
    <dbReference type="NCBI Taxonomy" id="2920380"/>
    <lineage>
        <taxon>Bacteria</taxon>
        <taxon>Bacillati</taxon>
        <taxon>Bacillota</taxon>
        <taxon>Bacilli</taxon>
        <taxon>Lactobacillales</taxon>
        <taxon>Enterococcaceae</taxon>
        <taxon>Vagococcus</taxon>
    </lineage>
</organism>
<accession>A0ABY5NXP7</accession>
<name>A0ABY5NXP7_9ENTE</name>
<keyword evidence="3" id="KW-1185">Reference proteome</keyword>